<organism evidence="2 3">
    <name type="scientific">Hibiscus sabdariffa</name>
    <name type="common">roselle</name>
    <dbReference type="NCBI Taxonomy" id="183260"/>
    <lineage>
        <taxon>Eukaryota</taxon>
        <taxon>Viridiplantae</taxon>
        <taxon>Streptophyta</taxon>
        <taxon>Embryophyta</taxon>
        <taxon>Tracheophyta</taxon>
        <taxon>Spermatophyta</taxon>
        <taxon>Magnoliopsida</taxon>
        <taxon>eudicotyledons</taxon>
        <taxon>Gunneridae</taxon>
        <taxon>Pentapetalae</taxon>
        <taxon>rosids</taxon>
        <taxon>malvids</taxon>
        <taxon>Malvales</taxon>
        <taxon>Malvaceae</taxon>
        <taxon>Malvoideae</taxon>
        <taxon>Hibiscus</taxon>
    </lineage>
</organism>
<dbReference type="Proteomes" id="UP001472677">
    <property type="component" value="Unassembled WGS sequence"/>
</dbReference>
<dbReference type="EMBL" id="JBBPBM010000009">
    <property type="protein sequence ID" value="KAK8567675.1"/>
    <property type="molecule type" value="Genomic_DNA"/>
</dbReference>
<name>A0ABR2EY96_9ROSI</name>
<accession>A0ABR2EY96</accession>
<evidence type="ECO:0000313" key="2">
    <source>
        <dbReference type="EMBL" id="KAK8567675.1"/>
    </source>
</evidence>
<gene>
    <name evidence="2" type="ORF">V6N12_006252</name>
</gene>
<feature type="compositionally biased region" description="Basic and acidic residues" evidence="1">
    <location>
        <begin position="20"/>
        <end position="40"/>
    </location>
</feature>
<evidence type="ECO:0000256" key="1">
    <source>
        <dbReference type="SAM" id="MobiDB-lite"/>
    </source>
</evidence>
<evidence type="ECO:0000313" key="3">
    <source>
        <dbReference type="Proteomes" id="UP001472677"/>
    </source>
</evidence>
<keyword evidence="3" id="KW-1185">Reference proteome</keyword>
<feature type="compositionally biased region" description="Polar residues" evidence="1">
    <location>
        <begin position="1"/>
        <end position="15"/>
    </location>
</feature>
<sequence>MVCGTTHGSTWTETVKQQKRKQESRGELEMEPNDKNKDTAVGKLQGEGALLFAHRFSRSLPCSWKDKT</sequence>
<protein>
    <submittedName>
        <fullName evidence="2">Uncharacterized protein</fullName>
    </submittedName>
</protein>
<comment type="caution">
    <text evidence="2">The sequence shown here is derived from an EMBL/GenBank/DDBJ whole genome shotgun (WGS) entry which is preliminary data.</text>
</comment>
<feature type="region of interest" description="Disordered" evidence="1">
    <location>
        <begin position="1"/>
        <end position="41"/>
    </location>
</feature>
<reference evidence="2 3" key="1">
    <citation type="journal article" date="2024" name="G3 (Bethesda)">
        <title>Genome assembly of Hibiscus sabdariffa L. provides insights into metabolisms of medicinal natural products.</title>
        <authorList>
            <person name="Kim T."/>
        </authorList>
    </citation>
    <scope>NUCLEOTIDE SEQUENCE [LARGE SCALE GENOMIC DNA]</scope>
    <source>
        <strain evidence="2">TK-2024</strain>
        <tissue evidence="2">Old leaves</tissue>
    </source>
</reference>
<proteinExistence type="predicted"/>